<evidence type="ECO:0000313" key="4">
    <source>
        <dbReference type="Proteomes" id="UP000031760"/>
    </source>
</evidence>
<feature type="transmembrane region" description="Helical" evidence="1">
    <location>
        <begin position="96"/>
        <end position="117"/>
    </location>
</feature>
<dbReference type="KEGG" id="nmf:NMS_1789"/>
<dbReference type="RefSeq" id="WP_041496332.1">
    <property type="nucleotide sequence ID" value="NZ_AP014548.1"/>
</dbReference>
<organism evidence="3 4">
    <name type="scientific">Nonlabens marinus S1-08</name>
    <dbReference type="NCBI Taxonomy" id="1454201"/>
    <lineage>
        <taxon>Bacteria</taxon>
        <taxon>Pseudomonadati</taxon>
        <taxon>Bacteroidota</taxon>
        <taxon>Flavobacteriia</taxon>
        <taxon>Flavobacteriales</taxon>
        <taxon>Flavobacteriaceae</taxon>
        <taxon>Nonlabens</taxon>
    </lineage>
</organism>
<keyword evidence="1" id="KW-0812">Transmembrane</keyword>
<dbReference type="OrthoDB" id="1522859at2"/>
<feature type="transmembrane region" description="Helical" evidence="1">
    <location>
        <begin position="37"/>
        <end position="59"/>
    </location>
</feature>
<dbReference type="InterPro" id="IPR037066">
    <property type="entry name" value="Plug_dom_sf"/>
</dbReference>
<dbReference type="PANTHER" id="PTHR34978">
    <property type="entry name" value="POSSIBLE SENSOR-TRANSDUCER PROTEIN BLAR"/>
    <property type="match status" value="1"/>
</dbReference>
<dbReference type="STRING" id="1454201.NMS_1789"/>
<protein>
    <submittedName>
        <fullName evidence="3">Regulatory sensor-transducer, BlaR1/MecR1 family / TonB-dependent receptor</fullName>
    </submittedName>
</protein>
<proteinExistence type="predicted"/>
<keyword evidence="1" id="KW-1133">Transmembrane helix</keyword>
<dbReference type="HOGENOM" id="CLU_013798_3_0_10"/>
<dbReference type="Pfam" id="PF05569">
    <property type="entry name" value="Peptidase_M56"/>
    <property type="match status" value="1"/>
</dbReference>
<dbReference type="NCBIfam" id="TIGR04057">
    <property type="entry name" value="SusC_RagA_signa"/>
    <property type="match status" value="1"/>
</dbReference>
<evidence type="ECO:0000313" key="3">
    <source>
        <dbReference type="EMBL" id="BAO55798.1"/>
    </source>
</evidence>
<dbReference type="CDD" id="cd07341">
    <property type="entry name" value="M56_BlaR1_MecR1_like"/>
    <property type="match status" value="1"/>
</dbReference>
<reference evidence="3 4" key="1">
    <citation type="journal article" date="2014" name="Proc. Natl. Acad. Sci. U.S.A.">
        <title>Functional characterization of flavobacteria rhodopsins reveals a unique class of light-driven chloride pump in bacteria.</title>
        <authorList>
            <person name="Yoshizawa S."/>
            <person name="Kumagai Y."/>
            <person name="Kim H."/>
            <person name="Ogura Y."/>
            <person name="Hayashi T."/>
            <person name="Iwasaki W."/>
            <person name="DeLong E.F."/>
            <person name="Kogure K."/>
        </authorList>
    </citation>
    <scope>NUCLEOTIDE SEQUENCE [LARGE SCALE GENOMIC DNA]</scope>
    <source>
        <strain evidence="3 4">S1-08</strain>
    </source>
</reference>
<sequence length="861" mass="98704">MEEAFIYLLKSAGVLSIFVLTYHFLLRRLTFFRANRYFLLFGMIASIGFPLIEITQVVYVEQPVVTATPQPLMTPMAYVLQEPVKQPVLDIDQMLLYLYAAISLFFLGKMTVELLSLSRLIRAGKRRIEDGFVRISLSRKVTPFSFFNYICFYEKEENSLASDLILKHEQVHAREWHSIDLLLTHLYCAIFWMNPLAWWLKRQIGENLEFIADAHAKVENTTGISYERTLLSSAASHMQPALANNFFTPFIKKRIQMLQKETSKTWNAYKYALILPVIVLFLYSFNTVTKTEYVKTAMKKSMVNQEASNSENMAAVKPLQDETQISSLGDSIENKGEVTEEKIEFKIPPTTTQESLERIKKQLKSDHNVDLKISNLKYKDGKITSINIQLDDNRGFKGSQSYTDDTAIPTICITGIIDEKRKSWNMGNCDSPNMTVIQSSDQWADLKAMIPNLNLTKLELKMDDEQMDSLRATLKRMKIELANLDIPEMDAQMMKQLKEMQREFKNMNMDSMQREMKKSIRVARQELKKTDMDSIRNQMKVMRDSLRKNVFILREDREQWRDSMLKNQRNTIYAYQGKTPREGYEGFLSSNSISTSPLFILDGQAVQESVFKNLNPNRIESVSVLKDKSATSIYGKEGENGVIIVTTKLSSSQKKDSSAGIQYSAKSAKFNPDDKSLTIYTPIEIKGLRGLTSDKYPSITVDGKKITEEEFRDIDPQTIKLINVLKGEAATKAYGSKVENGLIEIVLKSAEEMKMTEDELHNKMFPKRQTTISSSPTKKVSFVITIDEFTDSEMSLLEKKLKKEGYNFNLKTFRKKGNEVSKLKFDLDGTSYTFEPRNGIKSLTISINNRDKEPQVSAVTF</sequence>
<feature type="transmembrane region" description="Helical" evidence="1">
    <location>
        <begin position="268"/>
        <end position="285"/>
    </location>
</feature>
<feature type="domain" description="Peptidase M56" evidence="2">
    <location>
        <begin position="162"/>
        <end position="258"/>
    </location>
</feature>
<dbReference type="InterPro" id="IPR008756">
    <property type="entry name" value="Peptidase_M56"/>
</dbReference>
<keyword evidence="4" id="KW-1185">Reference proteome</keyword>
<dbReference type="InterPro" id="IPR023997">
    <property type="entry name" value="TonB-dep_OMP_SusC/RagA_CS"/>
</dbReference>
<dbReference type="Proteomes" id="UP000031760">
    <property type="component" value="Chromosome"/>
</dbReference>
<dbReference type="SUPFAM" id="SSF56935">
    <property type="entry name" value="Porins"/>
    <property type="match status" value="1"/>
</dbReference>
<gene>
    <name evidence="3" type="ORF">NMS_1789</name>
</gene>
<evidence type="ECO:0000259" key="2">
    <source>
        <dbReference type="Pfam" id="PF05569"/>
    </source>
</evidence>
<evidence type="ECO:0000256" key="1">
    <source>
        <dbReference type="SAM" id="Phobius"/>
    </source>
</evidence>
<dbReference type="InterPro" id="IPR052173">
    <property type="entry name" value="Beta-lactam_resp_regulator"/>
</dbReference>
<dbReference type="EMBL" id="AP014548">
    <property type="protein sequence ID" value="BAO55798.1"/>
    <property type="molecule type" value="Genomic_DNA"/>
</dbReference>
<keyword evidence="1" id="KW-0472">Membrane</keyword>
<feature type="transmembrane region" description="Helical" evidence="1">
    <location>
        <begin position="6"/>
        <end position="25"/>
    </location>
</feature>
<accession>W8VVV9</accession>
<dbReference type="AlphaFoldDB" id="W8VVV9"/>
<dbReference type="PANTHER" id="PTHR34978:SF3">
    <property type="entry name" value="SLR0241 PROTEIN"/>
    <property type="match status" value="1"/>
</dbReference>
<keyword evidence="3" id="KW-0675">Receptor</keyword>
<dbReference type="Gene3D" id="2.170.130.10">
    <property type="entry name" value="TonB-dependent receptor, plug domain"/>
    <property type="match status" value="2"/>
</dbReference>
<name>W8VVV9_9FLAO</name>